<reference evidence="1 2" key="1">
    <citation type="journal article" date="2019" name="Emerg. Microbes Infect.">
        <title>Comprehensive subspecies identification of 175 nontuberculous mycobacteria species based on 7547 genomic profiles.</title>
        <authorList>
            <person name="Matsumoto Y."/>
            <person name="Kinjo T."/>
            <person name="Motooka D."/>
            <person name="Nabeya D."/>
            <person name="Jung N."/>
            <person name="Uechi K."/>
            <person name="Horii T."/>
            <person name="Iida T."/>
            <person name="Fujita J."/>
            <person name="Nakamura S."/>
        </authorList>
    </citation>
    <scope>NUCLEOTIDE SEQUENCE [LARGE SCALE GENOMIC DNA]</scope>
    <source>
        <strain evidence="1 2">JCM 13574</strain>
    </source>
</reference>
<keyword evidence="2" id="KW-1185">Reference proteome</keyword>
<evidence type="ECO:0000313" key="1">
    <source>
        <dbReference type="EMBL" id="BBZ29023.1"/>
    </source>
</evidence>
<accession>A0A7I7XIP3</accession>
<dbReference type="AlphaFoldDB" id="A0A7I7XIP3"/>
<name>A0A7I7XIP3_9MYCO</name>
<gene>
    <name evidence="1" type="ORF">MMAD_33180</name>
</gene>
<dbReference type="KEGG" id="mmag:MMAD_33180"/>
<proteinExistence type="predicted"/>
<protein>
    <submittedName>
        <fullName evidence="1">Uncharacterized protein</fullName>
    </submittedName>
</protein>
<dbReference type="EMBL" id="AP022610">
    <property type="protein sequence ID" value="BBZ29023.1"/>
    <property type="molecule type" value="Genomic_DNA"/>
</dbReference>
<dbReference type="Proteomes" id="UP000466517">
    <property type="component" value="Chromosome"/>
</dbReference>
<sequence length="105" mass="10943">MCGACAAMPDEPMAALVAGPRRRIAVAAAASRLSPRLRVRVAARAWTVAERTGRVTVCRTFAELLDVLADRGVSRAVAEAALLRAAASVQHTPRPVLPHPGVAAP</sequence>
<organism evidence="1 2">
    <name type="scientific">Mycolicibacterium madagascariense</name>
    <dbReference type="NCBI Taxonomy" id="212765"/>
    <lineage>
        <taxon>Bacteria</taxon>
        <taxon>Bacillati</taxon>
        <taxon>Actinomycetota</taxon>
        <taxon>Actinomycetes</taxon>
        <taxon>Mycobacteriales</taxon>
        <taxon>Mycobacteriaceae</taxon>
        <taxon>Mycolicibacterium</taxon>
    </lineage>
</organism>
<evidence type="ECO:0000313" key="2">
    <source>
        <dbReference type="Proteomes" id="UP000466517"/>
    </source>
</evidence>